<dbReference type="OrthoDB" id="9810293at2"/>
<reference evidence="10 13" key="1">
    <citation type="submission" date="2014-08" db="EMBL/GenBank/DDBJ databases">
        <title>Fervidobacterium pennivorans DYC genome.</title>
        <authorList>
            <person name="Wushke S."/>
        </authorList>
    </citation>
    <scope>NUCLEOTIDE SEQUENCE [LARGE SCALE GENOMIC DNA]</scope>
    <source>
        <strain evidence="10 13">DYC</strain>
    </source>
</reference>
<dbReference type="GO" id="GO:0019843">
    <property type="term" value="F:rRNA binding"/>
    <property type="evidence" value="ECO:0007669"/>
    <property type="project" value="UniProtKB-UniRule"/>
</dbReference>
<proteinExistence type="inferred from homology"/>
<comment type="subunit">
    <text evidence="6">Part of the 50S ribosomal subunit.</text>
</comment>
<evidence type="ECO:0000256" key="4">
    <source>
        <dbReference type="ARBA" id="ARBA00022980"/>
    </source>
</evidence>
<name>A0A172T186_FERPE</name>
<keyword evidence="4 6" id="KW-0689">Ribosomal protein</keyword>
<evidence type="ECO:0000256" key="5">
    <source>
        <dbReference type="ARBA" id="ARBA00023274"/>
    </source>
</evidence>
<dbReference type="InterPro" id="IPR030878">
    <property type="entry name" value="Ribosomal_uL15"/>
</dbReference>
<protein>
    <recommendedName>
        <fullName evidence="6">Large ribosomal subunit protein uL15</fullName>
    </recommendedName>
</protein>
<evidence type="ECO:0000313" key="11">
    <source>
        <dbReference type="EMBL" id="HGQ76945.1"/>
    </source>
</evidence>
<comment type="function">
    <text evidence="6">Binds to the 23S rRNA.</text>
</comment>
<sequence length="151" mass="16705">MPEILTIDQLRPTPGSNKKFKRVGRGQGSGKGKTAGRGHKGQKARGTGKVSPWMEGGQTPLHRRLPKFGFKNFTKKIYAVVNLDTLEEKFESNDVVTPEVLLEKGIINKIYDGVKILARGEITKPLVVKAHKFSEKAKEKIEKVGGKIEVI</sequence>
<dbReference type="EMBL" id="CP011393">
    <property type="protein sequence ID" value="ANE40603.1"/>
    <property type="molecule type" value="Genomic_DNA"/>
</dbReference>
<keyword evidence="2 6" id="KW-0699">rRNA-binding</keyword>
<evidence type="ECO:0000256" key="3">
    <source>
        <dbReference type="ARBA" id="ARBA00022884"/>
    </source>
</evidence>
<evidence type="ECO:0000256" key="1">
    <source>
        <dbReference type="ARBA" id="ARBA00007320"/>
    </source>
</evidence>
<dbReference type="SUPFAM" id="SSF52080">
    <property type="entry name" value="Ribosomal proteins L15p and L18e"/>
    <property type="match status" value="1"/>
</dbReference>
<dbReference type="GO" id="GO:0003735">
    <property type="term" value="F:structural constituent of ribosome"/>
    <property type="evidence" value="ECO:0007669"/>
    <property type="project" value="InterPro"/>
</dbReference>
<dbReference type="GO" id="GO:0006412">
    <property type="term" value="P:translation"/>
    <property type="evidence" value="ECO:0007669"/>
    <property type="project" value="UniProtKB-UniRule"/>
</dbReference>
<evidence type="ECO:0000256" key="2">
    <source>
        <dbReference type="ARBA" id="ARBA00022730"/>
    </source>
</evidence>
<dbReference type="Gene3D" id="3.100.10.10">
    <property type="match status" value="1"/>
</dbReference>
<evidence type="ECO:0000313" key="13">
    <source>
        <dbReference type="Proteomes" id="UP000077096"/>
    </source>
</evidence>
<feature type="compositionally biased region" description="Basic residues" evidence="8">
    <location>
        <begin position="34"/>
        <end position="43"/>
    </location>
</feature>
<dbReference type="PANTHER" id="PTHR12934:SF11">
    <property type="entry name" value="LARGE RIBOSOMAL SUBUNIT PROTEIN UL15M"/>
    <property type="match status" value="1"/>
</dbReference>
<feature type="region of interest" description="Disordered" evidence="8">
    <location>
        <begin position="1"/>
        <end position="60"/>
    </location>
</feature>
<dbReference type="KEGG" id="fng:JM64_00095"/>
<dbReference type="FunFam" id="3.100.10.10:FF:000005">
    <property type="entry name" value="50S ribosomal protein L15"/>
    <property type="match status" value="1"/>
</dbReference>
<evidence type="ECO:0000259" key="9">
    <source>
        <dbReference type="Pfam" id="PF00828"/>
    </source>
</evidence>
<dbReference type="AlphaFoldDB" id="A0A172T186"/>
<dbReference type="Proteomes" id="UP000077096">
    <property type="component" value="Chromosome"/>
</dbReference>
<dbReference type="EMBL" id="DSZT01000161">
    <property type="protein sequence ID" value="HGU42298.1"/>
    <property type="molecule type" value="Genomic_DNA"/>
</dbReference>
<dbReference type="GO" id="GO:0022625">
    <property type="term" value="C:cytosolic large ribosomal subunit"/>
    <property type="evidence" value="ECO:0007669"/>
    <property type="project" value="TreeGrafter"/>
</dbReference>
<evidence type="ECO:0000256" key="7">
    <source>
        <dbReference type="RuleBase" id="RU003888"/>
    </source>
</evidence>
<dbReference type="InterPro" id="IPR001196">
    <property type="entry name" value="Ribosomal_uL15_CS"/>
</dbReference>
<dbReference type="PANTHER" id="PTHR12934">
    <property type="entry name" value="50S RIBOSOMAL PROTEIN L15"/>
    <property type="match status" value="1"/>
</dbReference>
<evidence type="ECO:0000313" key="12">
    <source>
        <dbReference type="EMBL" id="HGU42298.1"/>
    </source>
</evidence>
<accession>A0A172T186</accession>
<reference evidence="11" key="2">
    <citation type="journal article" date="2020" name="mSystems">
        <title>Genome- and Community-Level Interaction Insights into Carbon Utilization and Element Cycling Functions of Hydrothermarchaeota in Hydrothermal Sediment.</title>
        <authorList>
            <person name="Zhou Z."/>
            <person name="Liu Y."/>
            <person name="Xu W."/>
            <person name="Pan J."/>
            <person name="Luo Z.H."/>
            <person name="Li M."/>
        </authorList>
    </citation>
    <scope>NUCLEOTIDE SEQUENCE [LARGE SCALE GENOMIC DNA]</scope>
    <source>
        <strain evidence="12">SpSt-604</strain>
        <strain evidence="11">SpSt-640</strain>
    </source>
</reference>
<dbReference type="InterPro" id="IPR036227">
    <property type="entry name" value="Ribosomal_uL15/eL18_sf"/>
</dbReference>
<keyword evidence="5 6" id="KW-0687">Ribonucleoprotein</keyword>
<dbReference type="NCBIfam" id="TIGR01071">
    <property type="entry name" value="rplO_bact"/>
    <property type="match status" value="1"/>
</dbReference>
<evidence type="ECO:0000256" key="6">
    <source>
        <dbReference type="HAMAP-Rule" id="MF_01341"/>
    </source>
</evidence>
<feature type="domain" description="Large ribosomal subunit protein uL15/eL18" evidence="9">
    <location>
        <begin position="80"/>
        <end position="149"/>
    </location>
</feature>
<dbReference type="EMBL" id="DTBH01000074">
    <property type="protein sequence ID" value="HGQ76945.1"/>
    <property type="molecule type" value="Genomic_DNA"/>
</dbReference>
<organism evidence="10 13">
    <name type="scientific">Fervidobacterium pennivorans</name>
    <dbReference type="NCBI Taxonomy" id="93466"/>
    <lineage>
        <taxon>Bacteria</taxon>
        <taxon>Thermotogati</taxon>
        <taxon>Thermotogota</taxon>
        <taxon>Thermotogae</taxon>
        <taxon>Thermotogales</taxon>
        <taxon>Fervidobacteriaceae</taxon>
        <taxon>Fervidobacterium</taxon>
    </lineage>
</organism>
<dbReference type="InterPro" id="IPR021131">
    <property type="entry name" value="Ribosomal_uL15/eL18"/>
</dbReference>
<dbReference type="InterPro" id="IPR005749">
    <property type="entry name" value="Ribosomal_uL15_bac-type"/>
</dbReference>
<gene>
    <name evidence="6" type="primary">rplO</name>
    <name evidence="12" type="ORF">ENT72_05210</name>
    <name evidence="11" type="ORF">ENU12_03325</name>
    <name evidence="10" type="ORF">JM64_00095</name>
</gene>
<dbReference type="PROSITE" id="PS00475">
    <property type="entry name" value="RIBOSOMAL_L15"/>
    <property type="match status" value="1"/>
</dbReference>
<comment type="similarity">
    <text evidence="1 6 7">Belongs to the universal ribosomal protein uL15 family.</text>
</comment>
<evidence type="ECO:0000313" key="10">
    <source>
        <dbReference type="EMBL" id="ANE40603.1"/>
    </source>
</evidence>
<dbReference type="PATRIC" id="fig|93466.3.peg.19"/>
<keyword evidence="3 6" id="KW-0694">RNA-binding</keyword>
<dbReference type="HAMAP" id="MF_01341">
    <property type="entry name" value="Ribosomal_uL15"/>
    <property type="match status" value="1"/>
</dbReference>
<evidence type="ECO:0000256" key="8">
    <source>
        <dbReference type="SAM" id="MobiDB-lite"/>
    </source>
</evidence>
<dbReference type="Pfam" id="PF00828">
    <property type="entry name" value="Ribosomal_L27A"/>
    <property type="match status" value="1"/>
</dbReference>